<proteinExistence type="inferred from homology"/>
<evidence type="ECO:0000256" key="1">
    <source>
        <dbReference type="ARBA" id="ARBA00000830"/>
    </source>
</evidence>
<evidence type="ECO:0000313" key="6">
    <source>
        <dbReference type="Proteomes" id="UP000199118"/>
    </source>
</evidence>
<reference evidence="5 6" key="1">
    <citation type="submission" date="2016-10" db="EMBL/GenBank/DDBJ databases">
        <authorList>
            <person name="de Groot N.N."/>
        </authorList>
    </citation>
    <scope>NUCLEOTIDE SEQUENCE [LARGE SCALE GENOMIC DNA]</scope>
    <source>
        <strain evidence="5 6">DSM 17890</strain>
    </source>
</reference>
<evidence type="ECO:0000256" key="2">
    <source>
        <dbReference type="ARBA" id="ARBA00004818"/>
    </source>
</evidence>
<dbReference type="InterPro" id="IPR006439">
    <property type="entry name" value="HAD-SF_hydro_IA"/>
</dbReference>
<name>A0A1H3BKS5_9RHOB</name>
<dbReference type="SFLD" id="SFLDS00003">
    <property type="entry name" value="Haloacid_Dehalogenase"/>
    <property type="match status" value="1"/>
</dbReference>
<dbReference type="InterPro" id="IPR023198">
    <property type="entry name" value="PGP-like_dom2"/>
</dbReference>
<keyword evidence="6" id="KW-1185">Reference proteome</keyword>
<protein>
    <recommendedName>
        <fullName evidence="4">phosphoglycolate phosphatase</fullName>
        <ecNumber evidence="4">3.1.3.18</ecNumber>
    </recommendedName>
</protein>
<comment type="pathway">
    <text evidence="2">Organic acid metabolism; glycolate biosynthesis; glycolate from 2-phosphoglycolate: step 1/1.</text>
</comment>
<dbReference type="GO" id="GO:0006281">
    <property type="term" value="P:DNA repair"/>
    <property type="evidence" value="ECO:0007669"/>
    <property type="project" value="TreeGrafter"/>
</dbReference>
<dbReference type="GO" id="GO:0008967">
    <property type="term" value="F:phosphoglycolate phosphatase activity"/>
    <property type="evidence" value="ECO:0007669"/>
    <property type="project" value="UniProtKB-EC"/>
</dbReference>
<dbReference type="GO" id="GO:0005829">
    <property type="term" value="C:cytosol"/>
    <property type="evidence" value="ECO:0007669"/>
    <property type="project" value="TreeGrafter"/>
</dbReference>
<dbReference type="RefSeq" id="WP_092683055.1">
    <property type="nucleotide sequence ID" value="NZ_FNMZ01000005.1"/>
</dbReference>
<evidence type="ECO:0000313" key="5">
    <source>
        <dbReference type="EMBL" id="SDX42562.1"/>
    </source>
</evidence>
<dbReference type="InterPro" id="IPR023214">
    <property type="entry name" value="HAD_sf"/>
</dbReference>
<dbReference type="InterPro" id="IPR050155">
    <property type="entry name" value="HAD-like_hydrolase_sf"/>
</dbReference>
<dbReference type="AlphaFoldDB" id="A0A1H3BKS5"/>
<dbReference type="EC" id="3.1.3.18" evidence="4"/>
<dbReference type="Pfam" id="PF00702">
    <property type="entry name" value="Hydrolase"/>
    <property type="match status" value="1"/>
</dbReference>
<sequence length="246" mass="25452">MSATPPPAPRPFPRPSPFPRCAIFDLDGTLADTSADLIGGANAALESMGVAARLDPAADAGISGRGGRAMLRLGLAREGWAAERIEPAVEAVVPFFLAAYESRIAAESRLFPGVVAALDALEAAGWRRAICTNKPERLARLLLAELGVLDRFGSLIGADSVEAPKPDPRPVQAAAERAGSALAVSVMVGDTVTDRSAARAAGIPCVLMDFGLSADNLASLSPEALIGDYAELPALLETLRPAFEPS</sequence>
<dbReference type="SFLD" id="SFLDG01129">
    <property type="entry name" value="C1.5:_HAD__Beta-PGM__Phosphata"/>
    <property type="match status" value="1"/>
</dbReference>
<dbReference type="OrthoDB" id="9793014at2"/>
<dbReference type="Gene3D" id="1.10.150.240">
    <property type="entry name" value="Putative phosphatase, domain 2"/>
    <property type="match status" value="1"/>
</dbReference>
<dbReference type="SUPFAM" id="SSF56784">
    <property type="entry name" value="HAD-like"/>
    <property type="match status" value="1"/>
</dbReference>
<gene>
    <name evidence="5" type="ORF">SAMN05444336_10569</name>
</gene>
<dbReference type="PRINTS" id="PR00413">
    <property type="entry name" value="HADHALOGNASE"/>
</dbReference>
<dbReference type="PANTHER" id="PTHR43434:SF1">
    <property type="entry name" value="PHOSPHOGLYCOLATE PHOSPHATASE"/>
    <property type="match status" value="1"/>
</dbReference>
<evidence type="ECO:0000256" key="4">
    <source>
        <dbReference type="ARBA" id="ARBA00013078"/>
    </source>
</evidence>
<comment type="similarity">
    <text evidence="3">Belongs to the HAD-like hydrolase superfamily. CbbY/CbbZ/Gph/YieH family.</text>
</comment>
<dbReference type="InterPro" id="IPR036412">
    <property type="entry name" value="HAD-like_sf"/>
</dbReference>
<dbReference type="EMBL" id="FNMZ01000005">
    <property type="protein sequence ID" value="SDX42562.1"/>
    <property type="molecule type" value="Genomic_DNA"/>
</dbReference>
<organism evidence="5 6">
    <name type="scientific">Albimonas donghaensis</name>
    <dbReference type="NCBI Taxonomy" id="356660"/>
    <lineage>
        <taxon>Bacteria</taxon>
        <taxon>Pseudomonadati</taxon>
        <taxon>Pseudomonadota</taxon>
        <taxon>Alphaproteobacteria</taxon>
        <taxon>Rhodobacterales</taxon>
        <taxon>Paracoccaceae</taxon>
        <taxon>Albimonas</taxon>
    </lineage>
</organism>
<accession>A0A1H3BKS5</accession>
<dbReference type="STRING" id="356660.SAMN05444336_10569"/>
<dbReference type="PANTHER" id="PTHR43434">
    <property type="entry name" value="PHOSPHOGLYCOLATE PHOSPHATASE"/>
    <property type="match status" value="1"/>
</dbReference>
<comment type="catalytic activity">
    <reaction evidence="1">
        <text>2-phosphoglycolate + H2O = glycolate + phosphate</text>
        <dbReference type="Rhea" id="RHEA:14369"/>
        <dbReference type="ChEBI" id="CHEBI:15377"/>
        <dbReference type="ChEBI" id="CHEBI:29805"/>
        <dbReference type="ChEBI" id="CHEBI:43474"/>
        <dbReference type="ChEBI" id="CHEBI:58033"/>
        <dbReference type="EC" id="3.1.3.18"/>
    </reaction>
</comment>
<dbReference type="Proteomes" id="UP000199118">
    <property type="component" value="Unassembled WGS sequence"/>
</dbReference>
<dbReference type="Gene3D" id="3.40.50.1000">
    <property type="entry name" value="HAD superfamily/HAD-like"/>
    <property type="match status" value="1"/>
</dbReference>
<evidence type="ECO:0000256" key="3">
    <source>
        <dbReference type="ARBA" id="ARBA00006171"/>
    </source>
</evidence>
<dbReference type="NCBIfam" id="TIGR01549">
    <property type="entry name" value="HAD-SF-IA-v1"/>
    <property type="match status" value="1"/>
</dbReference>